<evidence type="ECO:0000313" key="14">
    <source>
        <dbReference type="EMBL" id="SMD33896.1"/>
    </source>
</evidence>
<dbReference type="STRING" id="692418.SAMN04488029_1727"/>
<keyword evidence="15" id="KW-1185">Reference proteome</keyword>
<keyword evidence="8 14" id="KW-0675">Receptor</keyword>
<accession>A0A1W2GC84</accession>
<reference evidence="14 15" key="1">
    <citation type="submission" date="2017-04" db="EMBL/GenBank/DDBJ databases">
        <authorList>
            <person name="Afonso C.L."/>
            <person name="Miller P.J."/>
            <person name="Scott M.A."/>
            <person name="Spackman E."/>
            <person name="Goraichik I."/>
            <person name="Dimitrov K.M."/>
            <person name="Suarez D.L."/>
            <person name="Swayne D.E."/>
        </authorList>
    </citation>
    <scope>NUCLEOTIDE SEQUENCE [LARGE SCALE GENOMIC DNA]</scope>
    <source>
        <strain evidence="14 15">DSM 26133</strain>
    </source>
</reference>
<dbReference type="PANTHER" id="PTHR30069">
    <property type="entry name" value="TONB-DEPENDENT OUTER MEMBRANE RECEPTOR"/>
    <property type="match status" value="1"/>
</dbReference>
<evidence type="ECO:0000256" key="6">
    <source>
        <dbReference type="ARBA" id="ARBA00023077"/>
    </source>
</evidence>
<dbReference type="RefSeq" id="WP_084372301.1">
    <property type="nucleotide sequence ID" value="NZ_FWYF01000002.1"/>
</dbReference>
<feature type="domain" description="TonB-dependent receptor-like beta-barrel" evidence="12">
    <location>
        <begin position="306"/>
        <end position="712"/>
    </location>
</feature>
<evidence type="ECO:0000256" key="7">
    <source>
        <dbReference type="ARBA" id="ARBA00023136"/>
    </source>
</evidence>
<protein>
    <submittedName>
        <fullName evidence="14">Outer membrane receptor for ferrienterochelin and colicins</fullName>
    </submittedName>
</protein>
<keyword evidence="9 10" id="KW-0998">Cell outer membrane</keyword>
<keyword evidence="4 10" id="KW-0812">Transmembrane</keyword>
<organism evidence="14 15">
    <name type="scientific">Reichenbachiella faecimaris</name>
    <dbReference type="NCBI Taxonomy" id="692418"/>
    <lineage>
        <taxon>Bacteria</taxon>
        <taxon>Pseudomonadati</taxon>
        <taxon>Bacteroidota</taxon>
        <taxon>Cytophagia</taxon>
        <taxon>Cytophagales</taxon>
        <taxon>Reichenbachiellaceae</taxon>
        <taxon>Reichenbachiella</taxon>
    </lineage>
</organism>
<evidence type="ECO:0000313" key="15">
    <source>
        <dbReference type="Proteomes" id="UP000192472"/>
    </source>
</evidence>
<dbReference type="InterPro" id="IPR012910">
    <property type="entry name" value="Plug_dom"/>
</dbReference>
<dbReference type="PANTHER" id="PTHR30069:SF29">
    <property type="entry name" value="HEMOGLOBIN AND HEMOGLOBIN-HAPTOGLOBIN-BINDING PROTEIN 1-RELATED"/>
    <property type="match status" value="1"/>
</dbReference>
<keyword evidence="5" id="KW-0732">Signal</keyword>
<evidence type="ECO:0000256" key="3">
    <source>
        <dbReference type="ARBA" id="ARBA00022452"/>
    </source>
</evidence>
<dbReference type="GO" id="GO:0044718">
    <property type="term" value="P:siderophore transmembrane transport"/>
    <property type="evidence" value="ECO:0007669"/>
    <property type="project" value="TreeGrafter"/>
</dbReference>
<dbReference type="PROSITE" id="PS52016">
    <property type="entry name" value="TONB_DEPENDENT_REC_3"/>
    <property type="match status" value="1"/>
</dbReference>
<comment type="subcellular location">
    <subcellularLocation>
        <location evidence="1 10">Cell outer membrane</location>
        <topology evidence="1 10">Multi-pass membrane protein</topology>
    </subcellularLocation>
</comment>
<evidence type="ECO:0000256" key="10">
    <source>
        <dbReference type="PROSITE-ProRule" id="PRU01360"/>
    </source>
</evidence>
<evidence type="ECO:0000256" key="1">
    <source>
        <dbReference type="ARBA" id="ARBA00004571"/>
    </source>
</evidence>
<dbReference type="InterPro" id="IPR000531">
    <property type="entry name" value="Beta-barrel_TonB"/>
</dbReference>
<gene>
    <name evidence="14" type="ORF">SAMN04488029_1727</name>
</gene>
<evidence type="ECO:0000256" key="5">
    <source>
        <dbReference type="ARBA" id="ARBA00022729"/>
    </source>
</evidence>
<dbReference type="Proteomes" id="UP000192472">
    <property type="component" value="Unassembled WGS sequence"/>
</dbReference>
<name>A0A1W2GC84_REIFA</name>
<evidence type="ECO:0000256" key="4">
    <source>
        <dbReference type="ARBA" id="ARBA00022692"/>
    </source>
</evidence>
<dbReference type="Pfam" id="PF07715">
    <property type="entry name" value="Plug"/>
    <property type="match status" value="1"/>
</dbReference>
<evidence type="ECO:0000256" key="2">
    <source>
        <dbReference type="ARBA" id="ARBA00022448"/>
    </source>
</evidence>
<dbReference type="InterPro" id="IPR037066">
    <property type="entry name" value="Plug_dom_sf"/>
</dbReference>
<dbReference type="InterPro" id="IPR036942">
    <property type="entry name" value="Beta-barrel_TonB_sf"/>
</dbReference>
<evidence type="ECO:0000256" key="9">
    <source>
        <dbReference type="ARBA" id="ARBA00023237"/>
    </source>
</evidence>
<keyword evidence="2 10" id="KW-0813">Transport</keyword>
<evidence type="ECO:0000256" key="8">
    <source>
        <dbReference type="ARBA" id="ARBA00023170"/>
    </source>
</evidence>
<keyword evidence="7 10" id="KW-0472">Membrane</keyword>
<dbReference type="AlphaFoldDB" id="A0A1W2GC84"/>
<dbReference type="GO" id="GO:0015344">
    <property type="term" value="F:siderophore uptake transmembrane transporter activity"/>
    <property type="evidence" value="ECO:0007669"/>
    <property type="project" value="TreeGrafter"/>
</dbReference>
<dbReference type="EMBL" id="FWYF01000002">
    <property type="protein sequence ID" value="SMD33896.1"/>
    <property type="molecule type" value="Genomic_DNA"/>
</dbReference>
<proteinExistence type="inferred from homology"/>
<keyword evidence="6 11" id="KW-0798">TonB box</keyword>
<sequence>MIKSALTGILTFLIIGKSSGQQIQLLNQNDPIAHAAIRVNTLSNISDTYITDATGLAHINLDPPYIATTSHINYETRVDTIFKHGELQWQMTPKENLLGEVVVTGQFQPQSVKQSVYNVRVLNKNRLEAQAAQSLPEVLATELNFRFRRDNAVGSSTASLQGLSGQNIKVLIDGVPLVGRSGVSNEIDLSQININSIEQVEIVEGPMAVNYGADALAGVINLITKQPDANKWSINLAIQEETAGKEYQLFDEGIHNLSLLASYALNASWSVQSEIRHQKFGGWGGTGRDKLWYPKSQFFQSALLRYSKNNLSIHYRLDYLNETIENQGQPEPVTNQDDPYAFDKNYLTSRWMHQLQADYMLEKGAIHTVASYSDYDRMTHRFKSYLIPGVADVTTSDGQDAITFNTFFFRTTLDDAIQWSLGQTEWHTQIGIDGTFESAHGTTLNDGDKHMNDLGFFASTEIALGSSFKVRPGIRLTHNSTFSTNPSASINLKYDLTAQSQIRLSYGRGFRAPSLRELYHEFVDNNHNILGNSELKPEYSNNLNGDFSHQFKNTKWSFSVKGFYNDINNRITYFTPEGANQATTYTNLLRYKTLGSSGFLNYKKNSLLAKIGFSYIGRYHSFSSDASSFSIPQFLYSPEFIANMQYQLFKTGIKLASFYKFTGASKQYQSVTQTDGSSAPELRQLDGFHFWDVTISKDFFKTLSISLGAKNLMDVTSVNNTSNTSSAHAGNGDGQSSIAYGRSYFLKLNYNFSK</sequence>
<evidence type="ECO:0000259" key="12">
    <source>
        <dbReference type="Pfam" id="PF00593"/>
    </source>
</evidence>
<dbReference type="Gene3D" id="2.40.170.20">
    <property type="entry name" value="TonB-dependent receptor, beta-barrel domain"/>
    <property type="match status" value="1"/>
</dbReference>
<feature type="domain" description="TonB-dependent receptor plug" evidence="13">
    <location>
        <begin position="113"/>
        <end position="219"/>
    </location>
</feature>
<evidence type="ECO:0000256" key="11">
    <source>
        <dbReference type="RuleBase" id="RU003357"/>
    </source>
</evidence>
<dbReference type="SUPFAM" id="SSF56935">
    <property type="entry name" value="Porins"/>
    <property type="match status" value="1"/>
</dbReference>
<keyword evidence="3 10" id="KW-1134">Transmembrane beta strand</keyword>
<dbReference type="InterPro" id="IPR039426">
    <property type="entry name" value="TonB-dep_rcpt-like"/>
</dbReference>
<evidence type="ECO:0000259" key="13">
    <source>
        <dbReference type="Pfam" id="PF07715"/>
    </source>
</evidence>
<dbReference type="Pfam" id="PF00593">
    <property type="entry name" value="TonB_dep_Rec_b-barrel"/>
    <property type="match status" value="1"/>
</dbReference>
<comment type="similarity">
    <text evidence="10 11">Belongs to the TonB-dependent receptor family.</text>
</comment>
<dbReference type="OrthoDB" id="1109239at2"/>
<dbReference type="GO" id="GO:0009279">
    <property type="term" value="C:cell outer membrane"/>
    <property type="evidence" value="ECO:0007669"/>
    <property type="project" value="UniProtKB-SubCell"/>
</dbReference>
<dbReference type="Gene3D" id="2.170.130.10">
    <property type="entry name" value="TonB-dependent receptor, plug domain"/>
    <property type="match status" value="1"/>
</dbReference>